<evidence type="ECO:0000313" key="2">
    <source>
        <dbReference type="Proteomes" id="UP001409585"/>
    </source>
</evidence>
<sequence length="328" mass="37648">MDAMLADYQGRLARTLDVDSSPVGEHPLPRYPSRRELSQALTPVKIDLLEFLRLSQCDLQRLVGSRNASLGRVMSHSQRWLYEARFLTTGDLCLQLLLRDPEKVEMQSILQQALQQKRAERQRVTWNATFASLEFQSLFSAAGQPLPLLSQRPSELVSALQQLRWQVQRWHSTDVAPEANFEQLYQVLGADNWLGQLALTLVTVNNRLQTLNTIQQQRLQGRALCFNARSNPDAEAMNTVFFKYYIGQVQPYLARVSQYGTAVINEMAGLAALSADDSAEQQLWRQYWQAVFDPTDDNSQWSQMQRLLAQHTKHWQQQLQQCGLMPTR</sequence>
<dbReference type="EMBL" id="BAABLX010000009">
    <property type="protein sequence ID" value="GAA4939118.1"/>
    <property type="molecule type" value="Genomic_DNA"/>
</dbReference>
<organism evidence="1 2">
    <name type="scientific">Halioxenophilus aromaticivorans</name>
    <dbReference type="NCBI Taxonomy" id="1306992"/>
    <lineage>
        <taxon>Bacteria</taxon>
        <taxon>Pseudomonadati</taxon>
        <taxon>Pseudomonadota</taxon>
        <taxon>Gammaproteobacteria</taxon>
        <taxon>Alteromonadales</taxon>
        <taxon>Alteromonadaceae</taxon>
        <taxon>Halioxenophilus</taxon>
    </lineage>
</organism>
<accession>A0AAV3U265</accession>
<dbReference type="Pfam" id="PF11279">
    <property type="entry name" value="DUF3080"/>
    <property type="match status" value="1"/>
</dbReference>
<evidence type="ECO:0000313" key="1">
    <source>
        <dbReference type="EMBL" id="GAA4939118.1"/>
    </source>
</evidence>
<dbReference type="InterPro" id="IPR021431">
    <property type="entry name" value="DUF3080"/>
</dbReference>
<gene>
    <name evidence="1" type="ORF">GCM10025791_16600</name>
</gene>
<comment type="caution">
    <text evidence="1">The sequence shown here is derived from an EMBL/GenBank/DDBJ whole genome shotgun (WGS) entry which is preliminary data.</text>
</comment>
<name>A0AAV3U265_9ALTE</name>
<protein>
    <recommendedName>
        <fullName evidence="3">DUF3080 domain-containing protein</fullName>
    </recommendedName>
</protein>
<dbReference type="Proteomes" id="UP001409585">
    <property type="component" value="Unassembled WGS sequence"/>
</dbReference>
<proteinExistence type="predicted"/>
<dbReference type="AlphaFoldDB" id="A0AAV3U265"/>
<keyword evidence="2" id="KW-1185">Reference proteome</keyword>
<evidence type="ECO:0008006" key="3">
    <source>
        <dbReference type="Google" id="ProtNLM"/>
    </source>
</evidence>
<reference evidence="2" key="1">
    <citation type="journal article" date="2019" name="Int. J. Syst. Evol. Microbiol.">
        <title>The Global Catalogue of Microorganisms (GCM) 10K type strain sequencing project: providing services to taxonomists for standard genome sequencing and annotation.</title>
        <authorList>
            <consortium name="The Broad Institute Genomics Platform"/>
            <consortium name="The Broad Institute Genome Sequencing Center for Infectious Disease"/>
            <person name="Wu L."/>
            <person name="Ma J."/>
        </authorList>
    </citation>
    <scope>NUCLEOTIDE SEQUENCE [LARGE SCALE GENOMIC DNA]</scope>
    <source>
        <strain evidence="2">JCM 19134</strain>
    </source>
</reference>